<feature type="domain" description="Acyl-CoA thioesterase-like N-terminal HotDog" evidence="1">
    <location>
        <begin position="37"/>
        <end position="118"/>
    </location>
</feature>
<evidence type="ECO:0000259" key="1">
    <source>
        <dbReference type="Pfam" id="PF13622"/>
    </source>
</evidence>
<dbReference type="InterPro" id="IPR049449">
    <property type="entry name" value="TesB_ACOT8-like_N"/>
</dbReference>
<keyword evidence="4" id="KW-1185">Reference proteome</keyword>
<dbReference type="CDD" id="cd03443">
    <property type="entry name" value="PaaI_thioesterase"/>
    <property type="match status" value="1"/>
</dbReference>
<dbReference type="InterPro" id="IPR029069">
    <property type="entry name" value="HotDog_dom_sf"/>
</dbReference>
<dbReference type="RefSeq" id="WP_183652463.1">
    <property type="nucleotide sequence ID" value="NZ_JACHWU010000002.1"/>
</dbReference>
<dbReference type="SUPFAM" id="SSF54637">
    <property type="entry name" value="Thioesterase/thiol ester dehydrase-isomerase"/>
    <property type="match status" value="2"/>
</dbReference>
<gene>
    <name evidence="3" type="ORF">FHS23_002163</name>
</gene>
<evidence type="ECO:0000313" key="4">
    <source>
        <dbReference type="Proteomes" id="UP000550714"/>
    </source>
</evidence>
<comment type="caution">
    <text evidence="3">The sequence shown here is derived from an EMBL/GenBank/DDBJ whole genome shotgun (WGS) entry which is preliminary data.</text>
</comment>
<organism evidence="3 4">
    <name type="scientific">Prauserella isguenensis</name>
    <dbReference type="NCBI Taxonomy" id="1470180"/>
    <lineage>
        <taxon>Bacteria</taxon>
        <taxon>Bacillati</taxon>
        <taxon>Actinomycetota</taxon>
        <taxon>Actinomycetes</taxon>
        <taxon>Pseudonocardiales</taxon>
        <taxon>Pseudonocardiaceae</taxon>
        <taxon>Prauserella</taxon>
    </lineage>
</organism>
<dbReference type="Pfam" id="PF13622">
    <property type="entry name" value="4HBT_3"/>
    <property type="match status" value="1"/>
</dbReference>
<dbReference type="EMBL" id="JACHWU010000002">
    <property type="protein sequence ID" value="MBB3051140.1"/>
    <property type="molecule type" value="Genomic_DNA"/>
</dbReference>
<dbReference type="Gene3D" id="2.40.160.210">
    <property type="entry name" value="Acyl-CoA thioesterase, double hotdog domain"/>
    <property type="match status" value="1"/>
</dbReference>
<evidence type="ECO:0000313" key="3">
    <source>
        <dbReference type="EMBL" id="MBB3051140.1"/>
    </source>
</evidence>
<name>A0A839S256_9PSEU</name>
<evidence type="ECO:0000259" key="2">
    <source>
        <dbReference type="Pfam" id="PF20789"/>
    </source>
</evidence>
<dbReference type="AlphaFoldDB" id="A0A839S256"/>
<protein>
    <submittedName>
        <fullName evidence="3">Acyl-CoA thioesterase</fullName>
    </submittedName>
</protein>
<sequence>MGEAENPEQVDDHPFDAAIALKPADTGDETYTGRTHPAYANMVGPYGGITAATLLEAVQRHPERLGVPVSLTVNYAGPVADGEFTVSARPARTNRSTQHWSLDLTQDGRVVTTATAVYAVRRDTWADTETAMPDVPAPEAAPVTPMPDYVEWAKNYEMRFVEGAVPELEGAAESGPGESPDSTTTLWVRDNPTRPLDFPALTSLCDVFYPRVFLRRGQAMPAGTVSLTIYFHADDDALAAQGSRPVLARARSNRFGHGYFDQSACLWGADGDLLATTHQLVYFKG</sequence>
<proteinExistence type="predicted"/>
<feature type="domain" description="Acyl-CoA thioesterase-like C-terminal" evidence="2">
    <location>
        <begin position="138"/>
        <end position="282"/>
    </location>
</feature>
<dbReference type="Proteomes" id="UP000550714">
    <property type="component" value="Unassembled WGS sequence"/>
</dbReference>
<accession>A0A839S256</accession>
<dbReference type="InterPro" id="IPR042171">
    <property type="entry name" value="Acyl-CoA_hotdog"/>
</dbReference>
<reference evidence="3 4" key="1">
    <citation type="submission" date="2020-08" db="EMBL/GenBank/DDBJ databases">
        <title>Genomic Encyclopedia of Type Strains, Phase III (KMG-III): the genomes of soil and plant-associated and newly described type strains.</title>
        <authorList>
            <person name="Whitman W."/>
        </authorList>
    </citation>
    <scope>NUCLEOTIDE SEQUENCE [LARGE SCALE GENOMIC DNA]</scope>
    <source>
        <strain evidence="3 4">CECT 8577</strain>
    </source>
</reference>
<dbReference type="CDD" id="cd00556">
    <property type="entry name" value="Thioesterase_II"/>
    <property type="match status" value="1"/>
</dbReference>
<dbReference type="InterPro" id="IPR049450">
    <property type="entry name" value="ACOT8-like_C"/>
</dbReference>
<dbReference type="Pfam" id="PF20789">
    <property type="entry name" value="4HBT_3C"/>
    <property type="match status" value="1"/>
</dbReference>